<proteinExistence type="predicted"/>
<feature type="transmembrane region" description="Helical" evidence="1">
    <location>
        <begin position="127"/>
        <end position="145"/>
    </location>
</feature>
<accession>A0ABS9Z2Z5</accession>
<keyword evidence="1" id="KW-0472">Membrane</keyword>
<feature type="domain" description="4Fe-4S ferredoxin-type" evidence="2">
    <location>
        <begin position="169"/>
        <end position="203"/>
    </location>
</feature>
<feature type="transmembrane region" description="Helical" evidence="1">
    <location>
        <begin position="390"/>
        <end position="410"/>
    </location>
</feature>
<feature type="transmembrane region" description="Helical" evidence="1">
    <location>
        <begin position="280"/>
        <end position="297"/>
    </location>
</feature>
<feature type="transmembrane region" description="Helical" evidence="1">
    <location>
        <begin position="454"/>
        <end position="476"/>
    </location>
</feature>
<sequence>MVVVSTSDRVAVSAALQQPSRIDAALARLGIWLRDHQKLIRRLQWAVVGVYAVLLVVPAVLPLPQGAAHIWNNATLFAQFAFWGVWWPFVLISMVLVGRLWCGLLCPEGALTERAAEHGRGGAIPHWLQWKGWPFVAFVLTTVYGQMTSVYQYPGPALLVLGGSTFAAIGVGYFWGRSKRVWCRFLCPVNGVFNLLAKLAPVHFRVDREAWAHWPKQRGDHSAALNCAPLVPVRAMRGAGTCHMCGRCSDYRGAVTLARRSPNHEIVHVAGDMTNPWQSALILFGLLGVAAAAFHWTNSDLYVSIKQFLADRLASHNLIWPMEPVLPWYVLTNYPQINDTMTPLDGVTLFIYIGAITLAMGFALSFFLALAARACGPWSSKTFHHFAQGLIPVAGCGVFLGLSSLTVTMLKAEGIVPPFLDALRAMLLIGAGVWSLWLAWSIARTKTTALARQLAATFAFAGATSLGCLVWASLFWKLV</sequence>
<keyword evidence="4" id="KW-1185">Reference proteome</keyword>
<feature type="transmembrane region" description="Helical" evidence="1">
    <location>
        <begin position="422"/>
        <end position="442"/>
    </location>
</feature>
<evidence type="ECO:0000256" key="1">
    <source>
        <dbReference type="SAM" id="Phobius"/>
    </source>
</evidence>
<dbReference type="RefSeq" id="WP_243066021.1">
    <property type="nucleotide sequence ID" value="NZ_JAIVFK010000029.1"/>
</dbReference>
<keyword evidence="1" id="KW-1133">Transmembrane helix</keyword>
<feature type="transmembrane region" description="Helical" evidence="1">
    <location>
        <begin position="349"/>
        <end position="370"/>
    </location>
</feature>
<dbReference type="Proteomes" id="UP001139104">
    <property type="component" value="Unassembled WGS sequence"/>
</dbReference>
<gene>
    <name evidence="3" type="ORF">K2U94_04285</name>
</gene>
<protein>
    <submittedName>
        <fullName evidence="3">4Fe-4S binding protein</fullName>
    </submittedName>
</protein>
<evidence type="ECO:0000313" key="4">
    <source>
        <dbReference type="Proteomes" id="UP001139104"/>
    </source>
</evidence>
<reference evidence="3" key="1">
    <citation type="journal article" date="2022" name="ISME J.">
        <title>Identification of active gaseous-alkane degraders at natural gas seeps.</title>
        <authorList>
            <person name="Farhan Ul Haque M."/>
            <person name="Hernandez M."/>
            <person name="Crombie A.T."/>
            <person name="Murrell J.C."/>
        </authorList>
    </citation>
    <scope>NUCLEOTIDE SEQUENCE</scope>
    <source>
        <strain evidence="3">PC2</strain>
    </source>
</reference>
<feature type="domain" description="4Fe-4S ferredoxin-type" evidence="2">
    <location>
        <begin position="82"/>
        <end position="116"/>
    </location>
</feature>
<dbReference type="Pfam" id="PF12801">
    <property type="entry name" value="Fer4_5"/>
    <property type="match status" value="2"/>
</dbReference>
<dbReference type="InterPro" id="IPR017896">
    <property type="entry name" value="4Fe4S_Fe-S-bd"/>
</dbReference>
<evidence type="ECO:0000313" key="3">
    <source>
        <dbReference type="EMBL" id="MCI4681987.1"/>
    </source>
</evidence>
<organism evidence="3 4">
    <name type="scientific">Candidatus Rhodoblastus alkanivorans</name>
    <dbReference type="NCBI Taxonomy" id="2954117"/>
    <lineage>
        <taxon>Bacteria</taxon>
        <taxon>Pseudomonadati</taxon>
        <taxon>Pseudomonadota</taxon>
        <taxon>Alphaproteobacteria</taxon>
        <taxon>Hyphomicrobiales</taxon>
        <taxon>Rhodoblastaceae</taxon>
        <taxon>Rhodoblastus</taxon>
    </lineage>
</organism>
<feature type="transmembrane region" description="Helical" evidence="1">
    <location>
        <begin position="157"/>
        <end position="176"/>
    </location>
</feature>
<comment type="caution">
    <text evidence="3">The sequence shown here is derived from an EMBL/GenBank/DDBJ whole genome shotgun (WGS) entry which is preliminary data.</text>
</comment>
<dbReference type="EMBL" id="JAIVFP010000001">
    <property type="protein sequence ID" value="MCI4681987.1"/>
    <property type="molecule type" value="Genomic_DNA"/>
</dbReference>
<feature type="transmembrane region" description="Helical" evidence="1">
    <location>
        <begin position="43"/>
        <end position="61"/>
    </location>
</feature>
<keyword evidence="1" id="KW-0812">Transmembrane</keyword>
<feature type="transmembrane region" description="Helical" evidence="1">
    <location>
        <begin position="81"/>
        <end position="106"/>
    </location>
</feature>
<name>A0ABS9Z2Z5_9HYPH</name>
<evidence type="ECO:0000259" key="2">
    <source>
        <dbReference type="Pfam" id="PF12801"/>
    </source>
</evidence>